<keyword evidence="2" id="KW-1185">Reference proteome</keyword>
<name>A0A813ERP1_POLGL</name>
<gene>
    <name evidence="1" type="ORF">PGLA1383_LOCUS22103</name>
</gene>
<comment type="caution">
    <text evidence="1">The sequence shown here is derived from an EMBL/GenBank/DDBJ whole genome shotgun (WGS) entry which is preliminary data.</text>
</comment>
<organism evidence="1 2">
    <name type="scientific">Polarella glacialis</name>
    <name type="common">Dinoflagellate</name>
    <dbReference type="NCBI Taxonomy" id="89957"/>
    <lineage>
        <taxon>Eukaryota</taxon>
        <taxon>Sar</taxon>
        <taxon>Alveolata</taxon>
        <taxon>Dinophyceae</taxon>
        <taxon>Suessiales</taxon>
        <taxon>Suessiaceae</taxon>
        <taxon>Polarella</taxon>
    </lineage>
</organism>
<feature type="non-terminal residue" evidence="1">
    <location>
        <position position="286"/>
    </location>
</feature>
<accession>A0A813ERP1</accession>
<reference evidence="1" key="1">
    <citation type="submission" date="2021-02" db="EMBL/GenBank/DDBJ databases">
        <authorList>
            <person name="Dougan E. K."/>
            <person name="Rhodes N."/>
            <person name="Thang M."/>
            <person name="Chan C."/>
        </authorList>
    </citation>
    <scope>NUCLEOTIDE SEQUENCE</scope>
</reference>
<evidence type="ECO:0000313" key="1">
    <source>
        <dbReference type="EMBL" id="CAE8603903.1"/>
    </source>
</evidence>
<dbReference type="AlphaFoldDB" id="A0A813ERP1"/>
<dbReference type="OrthoDB" id="626167at2759"/>
<protein>
    <submittedName>
        <fullName evidence="1">Uncharacterized protein</fullName>
    </submittedName>
</protein>
<sequence>VTFCLKDERLHRTMKRATSIHVYSVDHKGARMYKDTMDPVHACENSTVPPLLPWESHHCVEWRIEGLEYNDRGLPVLFGGNPINPGACITSPPFLAAGVSGCLKFWPVSYWNEARRRKKSAVPGGEEDRSTGGLCPLPAVNSWCCVGVSLPPGEHLQLRFYVGDQSSEIRECYWSKGIHAAQLWAPGGKSPLEEAGMRNSSRLVVGIEIHRNKGIVHGKPKMIKLVDKARLNTRPAMKPPLGVALPNNSVLLSRSSSMPQVNVVGPSSLHKSFSSFGSRSGLLPAL</sequence>
<proteinExistence type="predicted"/>
<dbReference type="Proteomes" id="UP000654075">
    <property type="component" value="Unassembled WGS sequence"/>
</dbReference>
<dbReference type="EMBL" id="CAJNNV010015860">
    <property type="protein sequence ID" value="CAE8603903.1"/>
    <property type="molecule type" value="Genomic_DNA"/>
</dbReference>
<evidence type="ECO:0000313" key="2">
    <source>
        <dbReference type="Proteomes" id="UP000654075"/>
    </source>
</evidence>